<keyword evidence="1 5" id="KW-0489">Methyltransferase</keyword>
<dbReference type="GO" id="GO:0003676">
    <property type="term" value="F:nucleic acid binding"/>
    <property type="evidence" value="ECO:0007669"/>
    <property type="project" value="InterPro"/>
</dbReference>
<evidence type="ECO:0000259" key="6">
    <source>
        <dbReference type="Pfam" id="PF05175"/>
    </source>
</evidence>
<evidence type="ECO:0000256" key="4">
    <source>
        <dbReference type="ARBA" id="ARBA00048391"/>
    </source>
</evidence>
<evidence type="ECO:0000256" key="5">
    <source>
        <dbReference type="HAMAP-Rule" id="MF_02126"/>
    </source>
</evidence>
<comment type="catalytic activity">
    <reaction evidence="4 5">
        <text>L-glutaminyl-[peptide chain release factor] + S-adenosyl-L-methionine = N(5)-methyl-L-glutaminyl-[peptide chain release factor] + S-adenosyl-L-homocysteine + H(+)</text>
        <dbReference type="Rhea" id="RHEA:42896"/>
        <dbReference type="Rhea" id="RHEA-COMP:10271"/>
        <dbReference type="Rhea" id="RHEA-COMP:10272"/>
        <dbReference type="ChEBI" id="CHEBI:15378"/>
        <dbReference type="ChEBI" id="CHEBI:30011"/>
        <dbReference type="ChEBI" id="CHEBI:57856"/>
        <dbReference type="ChEBI" id="CHEBI:59789"/>
        <dbReference type="ChEBI" id="CHEBI:61891"/>
        <dbReference type="EC" id="2.1.1.297"/>
    </reaction>
</comment>
<dbReference type="Gene3D" id="1.10.8.10">
    <property type="entry name" value="DNA helicase RuvA subunit, C-terminal domain"/>
    <property type="match status" value="1"/>
</dbReference>
<evidence type="ECO:0000259" key="7">
    <source>
        <dbReference type="Pfam" id="PF17827"/>
    </source>
</evidence>
<accession>A0A3A3ZN07</accession>
<dbReference type="RefSeq" id="WP_119949071.1">
    <property type="nucleotide sequence ID" value="NZ_QZEZ01000001.1"/>
</dbReference>
<dbReference type="InterPro" id="IPR002052">
    <property type="entry name" value="DNA_methylase_N6_adenine_CS"/>
</dbReference>
<dbReference type="InterPro" id="IPR019874">
    <property type="entry name" value="RF_methyltr_PrmC"/>
</dbReference>
<comment type="caution">
    <text evidence="5">Lacks conserved residue(s) required for the propagation of feature annotation.</text>
</comment>
<evidence type="ECO:0000256" key="1">
    <source>
        <dbReference type="ARBA" id="ARBA00022603"/>
    </source>
</evidence>
<dbReference type="GO" id="GO:0102559">
    <property type="term" value="F:peptide chain release factor N(5)-glutamine methyltransferase activity"/>
    <property type="evidence" value="ECO:0007669"/>
    <property type="project" value="UniProtKB-EC"/>
</dbReference>
<keyword evidence="9" id="KW-1185">Reference proteome</keyword>
<dbReference type="PANTHER" id="PTHR18895:SF74">
    <property type="entry name" value="MTRF1L RELEASE FACTOR GLUTAMINE METHYLTRANSFERASE"/>
    <property type="match status" value="1"/>
</dbReference>
<dbReference type="Pfam" id="PF17827">
    <property type="entry name" value="PrmC_N"/>
    <property type="match status" value="1"/>
</dbReference>
<dbReference type="InterPro" id="IPR040758">
    <property type="entry name" value="PrmC_N"/>
</dbReference>
<dbReference type="AlphaFoldDB" id="A0A3A3ZN07"/>
<keyword evidence="3 5" id="KW-0949">S-adenosyl-L-methionine</keyword>
<dbReference type="PANTHER" id="PTHR18895">
    <property type="entry name" value="HEMK METHYLTRANSFERASE"/>
    <property type="match status" value="1"/>
</dbReference>
<keyword evidence="2 5" id="KW-0808">Transferase</keyword>
<dbReference type="Pfam" id="PF05175">
    <property type="entry name" value="MTS"/>
    <property type="match status" value="1"/>
</dbReference>
<proteinExistence type="inferred from homology"/>
<feature type="binding site" evidence="5">
    <location>
        <position position="143"/>
    </location>
    <ligand>
        <name>S-adenosyl-L-methionine</name>
        <dbReference type="ChEBI" id="CHEBI:59789"/>
    </ligand>
</feature>
<dbReference type="HAMAP" id="MF_02126">
    <property type="entry name" value="RF_methyltr_PrmC"/>
    <property type="match status" value="1"/>
</dbReference>
<name>A0A3A3ZN07_9ACTN</name>
<comment type="similarity">
    <text evidence="5">Belongs to the protein N5-glutamine methyltransferase family. PrmC subfamily.</text>
</comment>
<dbReference type="Gene3D" id="3.40.50.150">
    <property type="entry name" value="Vaccinia Virus protein VP39"/>
    <property type="match status" value="1"/>
</dbReference>
<evidence type="ECO:0000313" key="8">
    <source>
        <dbReference type="EMBL" id="RJK98145.1"/>
    </source>
</evidence>
<feature type="binding site" evidence="5">
    <location>
        <position position="185"/>
    </location>
    <ligand>
        <name>S-adenosyl-L-methionine</name>
        <dbReference type="ChEBI" id="CHEBI:59789"/>
    </ligand>
</feature>
<feature type="domain" description="Methyltransferase small" evidence="6">
    <location>
        <begin position="113"/>
        <end position="188"/>
    </location>
</feature>
<dbReference type="OrthoDB" id="9800643at2"/>
<dbReference type="EMBL" id="QZEZ01000001">
    <property type="protein sequence ID" value="RJK98145.1"/>
    <property type="molecule type" value="Genomic_DNA"/>
</dbReference>
<sequence>MTGPLDRGVRAELERAAALLAGAGVPSPRHDAEELLAHAHGVERRDLWRLTAVGDAYGPLVERRRRREPLQHITGMAWFRHVGLAVGPGVFTPRPETELVAGAAVEEALRLAAPVVVDLCTGSGAIALSVATEVPAARVHAVELSEQAHAWAARNLAGSGVDLRLGDMDGAFPELDGAVDVVVTNPPYIPVGALVRDPEVVEHDPALALWSGDDGLDALRVVERTAARLLRPGGLLLSEHADLQGEAAPAVLTATGRWDDVADHDDLAGRPRWVSARRRP</sequence>
<dbReference type="SUPFAM" id="SSF53335">
    <property type="entry name" value="S-adenosyl-L-methionine-dependent methyltransferases"/>
    <property type="match status" value="1"/>
</dbReference>
<dbReference type="InterPro" id="IPR050320">
    <property type="entry name" value="N5-glutamine_MTase"/>
</dbReference>
<evidence type="ECO:0000313" key="9">
    <source>
        <dbReference type="Proteomes" id="UP000265614"/>
    </source>
</evidence>
<gene>
    <name evidence="5 8" type="primary">prmC</name>
    <name evidence="8" type="ORF">D5H78_04285</name>
</gene>
<dbReference type="EC" id="2.1.1.297" evidence="5"/>
<dbReference type="PROSITE" id="PS00092">
    <property type="entry name" value="N6_MTASE"/>
    <property type="match status" value="1"/>
</dbReference>
<evidence type="ECO:0000256" key="2">
    <source>
        <dbReference type="ARBA" id="ARBA00022679"/>
    </source>
</evidence>
<dbReference type="NCBIfam" id="TIGR03534">
    <property type="entry name" value="RF_mod_PrmC"/>
    <property type="match status" value="1"/>
</dbReference>
<dbReference type="Proteomes" id="UP000265614">
    <property type="component" value="Unassembled WGS sequence"/>
</dbReference>
<feature type="domain" description="Release factor glutamine methyltransferase N-terminal" evidence="7">
    <location>
        <begin position="13"/>
        <end position="75"/>
    </location>
</feature>
<dbReference type="InterPro" id="IPR004556">
    <property type="entry name" value="HemK-like"/>
</dbReference>
<dbReference type="InterPro" id="IPR029063">
    <property type="entry name" value="SAM-dependent_MTases_sf"/>
</dbReference>
<protein>
    <recommendedName>
        <fullName evidence="5">Release factor glutamine methyltransferase</fullName>
        <shortName evidence="5">RF MTase</shortName>
        <ecNumber evidence="5">2.1.1.297</ecNumber>
    </recommendedName>
    <alternativeName>
        <fullName evidence="5">N5-glutamine methyltransferase PrmC</fullName>
    </alternativeName>
    <alternativeName>
        <fullName evidence="5">Protein-(glutamine-N5) MTase PrmC</fullName>
    </alternativeName>
    <alternativeName>
        <fullName evidence="5">Protein-glutamine N-methyltransferase PrmC</fullName>
    </alternativeName>
</protein>
<feature type="binding site" evidence="5">
    <location>
        <begin position="185"/>
        <end position="188"/>
    </location>
    <ligand>
        <name>substrate</name>
    </ligand>
</feature>
<comment type="caution">
    <text evidence="8">The sequence shown here is derived from an EMBL/GenBank/DDBJ whole genome shotgun (WGS) entry which is preliminary data.</text>
</comment>
<dbReference type="GO" id="GO:0032259">
    <property type="term" value="P:methylation"/>
    <property type="evidence" value="ECO:0007669"/>
    <property type="project" value="UniProtKB-KW"/>
</dbReference>
<comment type="function">
    <text evidence="5">Methylates the class 1 translation termination release factors RF1/PrfA and RF2/PrfB on the glutamine residue of the universally conserved GGQ motif.</text>
</comment>
<evidence type="ECO:0000256" key="3">
    <source>
        <dbReference type="ARBA" id="ARBA00022691"/>
    </source>
</evidence>
<organism evidence="8 9">
    <name type="scientific">Vallicoccus soli</name>
    <dbReference type="NCBI Taxonomy" id="2339232"/>
    <lineage>
        <taxon>Bacteria</taxon>
        <taxon>Bacillati</taxon>
        <taxon>Actinomycetota</taxon>
        <taxon>Actinomycetes</taxon>
        <taxon>Motilibacterales</taxon>
        <taxon>Vallicoccaceae</taxon>
        <taxon>Vallicoccus</taxon>
    </lineage>
</organism>
<dbReference type="NCBIfam" id="TIGR00536">
    <property type="entry name" value="hemK_fam"/>
    <property type="match status" value="1"/>
</dbReference>
<reference evidence="8 9" key="1">
    <citation type="submission" date="2018-09" db="EMBL/GenBank/DDBJ databases">
        <title>YIM 75000 draft genome.</title>
        <authorList>
            <person name="Tang S."/>
            <person name="Feng Y."/>
        </authorList>
    </citation>
    <scope>NUCLEOTIDE SEQUENCE [LARGE SCALE GENOMIC DNA]</scope>
    <source>
        <strain evidence="8 9">YIM 75000</strain>
    </source>
</reference>
<dbReference type="CDD" id="cd02440">
    <property type="entry name" value="AdoMet_MTases"/>
    <property type="match status" value="1"/>
</dbReference>
<dbReference type="InterPro" id="IPR007848">
    <property type="entry name" value="Small_mtfrase_dom"/>
</dbReference>